<proteinExistence type="predicted"/>
<feature type="non-terminal residue" evidence="1">
    <location>
        <position position="52"/>
    </location>
</feature>
<reference evidence="1" key="1">
    <citation type="journal article" date="2010" name="Science">
        <title>Plasticity of animal genome architecture unmasked by rapid evolution of a pelagic tunicate.</title>
        <authorList>
            <person name="Denoeud F."/>
            <person name="Henriet S."/>
            <person name="Mungpakdee S."/>
            <person name="Aury J.M."/>
            <person name="Da Silva C."/>
            <person name="Brinkmann H."/>
            <person name="Mikhaleva J."/>
            <person name="Olsen L.C."/>
            <person name="Jubin C."/>
            <person name="Canestro C."/>
            <person name="Bouquet J.M."/>
            <person name="Danks G."/>
            <person name="Poulain J."/>
            <person name="Campsteijn C."/>
            <person name="Adamski M."/>
            <person name="Cross I."/>
            <person name="Yadetie F."/>
            <person name="Muffato M."/>
            <person name="Louis A."/>
            <person name="Butcher S."/>
            <person name="Tsagkogeorga G."/>
            <person name="Konrad A."/>
            <person name="Singh S."/>
            <person name="Jensen M.F."/>
            <person name="Cong E.H."/>
            <person name="Eikeseth-Otteraa H."/>
            <person name="Noel B."/>
            <person name="Anthouard V."/>
            <person name="Porcel B.M."/>
            <person name="Kachouri-Lafond R."/>
            <person name="Nishino A."/>
            <person name="Ugolini M."/>
            <person name="Chourrout P."/>
            <person name="Nishida H."/>
            <person name="Aasland R."/>
            <person name="Huzurbazar S."/>
            <person name="Westhof E."/>
            <person name="Delsuc F."/>
            <person name="Lehrach H."/>
            <person name="Reinhardt R."/>
            <person name="Weissenbach J."/>
            <person name="Roy S.W."/>
            <person name="Artiguenave F."/>
            <person name="Postlethwait J.H."/>
            <person name="Manak J.R."/>
            <person name="Thompson E.M."/>
            <person name="Jaillon O."/>
            <person name="Du Pasquier L."/>
            <person name="Boudinot P."/>
            <person name="Liberles D.A."/>
            <person name="Volff J.N."/>
            <person name="Philippe H."/>
            <person name="Lenhard B."/>
            <person name="Roest Crollius H."/>
            <person name="Wincker P."/>
            <person name="Chourrout D."/>
        </authorList>
    </citation>
    <scope>NUCLEOTIDE SEQUENCE [LARGE SCALE GENOMIC DNA]</scope>
</reference>
<gene>
    <name evidence="1" type="ORF">GSOID_T00019911001</name>
</gene>
<protein>
    <submittedName>
        <fullName evidence="1">Uncharacterized protein</fullName>
    </submittedName>
</protein>
<dbReference type="Proteomes" id="UP000011014">
    <property type="component" value="Unassembled WGS sequence"/>
</dbReference>
<dbReference type="Gene3D" id="3.80.10.10">
    <property type="entry name" value="Ribonuclease Inhibitor"/>
    <property type="match status" value="1"/>
</dbReference>
<name>E4YV61_OIKDI</name>
<dbReference type="AlphaFoldDB" id="E4YV61"/>
<dbReference type="EMBL" id="FN655505">
    <property type="protein sequence ID" value="CBY39346.1"/>
    <property type="molecule type" value="Genomic_DNA"/>
</dbReference>
<organism evidence="1">
    <name type="scientific">Oikopleura dioica</name>
    <name type="common">Tunicate</name>
    <dbReference type="NCBI Taxonomy" id="34765"/>
    <lineage>
        <taxon>Eukaryota</taxon>
        <taxon>Metazoa</taxon>
        <taxon>Chordata</taxon>
        <taxon>Tunicata</taxon>
        <taxon>Appendicularia</taxon>
        <taxon>Copelata</taxon>
        <taxon>Oikopleuridae</taxon>
        <taxon>Oikopleura</taxon>
    </lineage>
</organism>
<accession>E4YV61</accession>
<sequence length="52" mass="6346">MVFITEELVRKRAEHNELEIGSLEELSLHQFDIEKIEHIDKWCKQLKILYLH</sequence>
<dbReference type="InterPro" id="IPR032675">
    <property type="entry name" value="LRR_dom_sf"/>
</dbReference>
<evidence type="ECO:0000313" key="1">
    <source>
        <dbReference type="EMBL" id="CBY39346.1"/>
    </source>
</evidence>